<sequence length="344" mass="38365">MQDPPFSPGDPPPDCLVYIRQTFSESSVSKTLWKRMKRETETDRAAAKKGDGRGWLNLGVAYEQGRGVGVDIDESMRCYREALKARKGCVTGLAARSLSNFLTSADPPSCGNDFVEAHRMQMIAATAPLAADFTQALKAQAELCVGLNFERGLGVERDFEKACEWYARSAERDPASTAPKNLCSLLRRRERAKEAKAVAAKYVGMEGQSRQFLMAHHAHALYDKAQHDKKREGGNSEQVRADEQEAVRLMRLLCKEGDSVASREAKATLMLWERQIKERTGERCGFPTCEASSLTVKMFRCKKCLQIAYCGVDHQRLHWKAHKNVCSPSEVAEAVAEVKKGKED</sequence>
<protein>
    <recommendedName>
        <fullName evidence="5">MYND-type domain-containing protein</fullName>
    </recommendedName>
</protein>
<dbReference type="InterPro" id="IPR052945">
    <property type="entry name" value="Mitotic_Regulator"/>
</dbReference>
<evidence type="ECO:0000256" key="1">
    <source>
        <dbReference type="ARBA" id="ARBA00022723"/>
    </source>
</evidence>
<dbReference type="PANTHER" id="PTHR43628:SF1">
    <property type="entry name" value="CHITIN SYNTHASE REGULATORY FACTOR 2-RELATED"/>
    <property type="match status" value="1"/>
</dbReference>
<reference evidence="6" key="1">
    <citation type="submission" date="2014-11" db="EMBL/GenBank/DDBJ databases">
        <authorList>
            <person name="Otto D Thomas"/>
            <person name="Naeem Raeece"/>
        </authorList>
    </citation>
    <scope>NUCLEOTIDE SEQUENCE</scope>
</reference>
<name>A0A0G4HEM7_9ALVE</name>
<dbReference type="PANTHER" id="PTHR43628">
    <property type="entry name" value="ACTIVATOR OF C KINASE PROTEIN 1-RELATED"/>
    <property type="match status" value="1"/>
</dbReference>
<dbReference type="InterPro" id="IPR006597">
    <property type="entry name" value="Sel1-like"/>
</dbReference>
<dbReference type="Gene3D" id="1.25.40.10">
    <property type="entry name" value="Tetratricopeptide repeat domain"/>
    <property type="match status" value="1"/>
</dbReference>
<keyword evidence="2 4" id="KW-0863">Zinc-finger</keyword>
<proteinExistence type="predicted"/>
<evidence type="ECO:0000313" key="6">
    <source>
        <dbReference type="EMBL" id="CEM42526.1"/>
    </source>
</evidence>
<dbReference type="SUPFAM" id="SSF144232">
    <property type="entry name" value="HIT/MYND zinc finger-like"/>
    <property type="match status" value="1"/>
</dbReference>
<dbReference type="Gene3D" id="6.10.140.2220">
    <property type="match status" value="1"/>
</dbReference>
<gene>
    <name evidence="6" type="ORF">Cvel_26822</name>
</gene>
<dbReference type="GO" id="GO:0008270">
    <property type="term" value="F:zinc ion binding"/>
    <property type="evidence" value="ECO:0007669"/>
    <property type="project" value="UniProtKB-KW"/>
</dbReference>
<keyword evidence="1" id="KW-0479">Metal-binding</keyword>
<evidence type="ECO:0000259" key="5">
    <source>
        <dbReference type="PROSITE" id="PS50865"/>
    </source>
</evidence>
<dbReference type="Pfam" id="PF08238">
    <property type="entry name" value="Sel1"/>
    <property type="match status" value="3"/>
</dbReference>
<dbReference type="SMART" id="SM00671">
    <property type="entry name" value="SEL1"/>
    <property type="match status" value="3"/>
</dbReference>
<dbReference type="PROSITE" id="PS50865">
    <property type="entry name" value="ZF_MYND_2"/>
    <property type="match status" value="1"/>
</dbReference>
<dbReference type="InterPro" id="IPR011990">
    <property type="entry name" value="TPR-like_helical_dom_sf"/>
</dbReference>
<dbReference type="VEuPathDB" id="CryptoDB:Cvel_26822"/>
<evidence type="ECO:0000256" key="4">
    <source>
        <dbReference type="PROSITE-ProRule" id="PRU00134"/>
    </source>
</evidence>
<evidence type="ECO:0000256" key="2">
    <source>
        <dbReference type="ARBA" id="ARBA00022771"/>
    </source>
</evidence>
<dbReference type="SUPFAM" id="SSF81901">
    <property type="entry name" value="HCP-like"/>
    <property type="match status" value="1"/>
</dbReference>
<dbReference type="EMBL" id="CDMZ01002471">
    <property type="protein sequence ID" value="CEM42526.1"/>
    <property type="molecule type" value="Genomic_DNA"/>
</dbReference>
<keyword evidence="3" id="KW-0862">Zinc</keyword>
<dbReference type="InterPro" id="IPR002893">
    <property type="entry name" value="Znf_MYND"/>
</dbReference>
<dbReference type="Pfam" id="PF01753">
    <property type="entry name" value="zf-MYND"/>
    <property type="match status" value="1"/>
</dbReference>
<dbReference type="AlphaFoldDB" id="A0A0G4HEM7"/>
<organism evidence="6">
    <name type="scientific">Chromera velia CCMP2878</name>
    <dbReference type="NCBI Taxonomy" id="1169474"/>
    <lineage>
        <taxon>Eukaryota</taxon>
        <taxon>Sar</taxon>
        <taxon>Alveolata</taxon>
        <taxon>Colpodellida</taxon>
        <taxon>Chromeraceae</taxon>
        <taxon>Chromera</taxon>
    </lineage>
</organism>
<feature type="domain" description="MYND-type" evidence="5">
    <location>
        <begin position="286"/>
        <end position="326"/>
    </location>
</feature>
<evidence type="ECO:0000256" key="3">
    <source>
        <dbReference type="ARBA" id="ARBA00022833"/>
    </source>
</evidence>
<accession>A0A0G4HEM7</accession>